<dbReference type="Pfam" id="PF07715">
    <property type="entry name" value="Plug"/>
    <property type="match status" value="1"/>
</dbReference>
<feature type="domain" description="TonB-dependent receptor plug" evidence="2">
    <location>
        <begin position="37"/>
        <end position="142"/>
    </location>
</feature>
<evidence type="ECO:0000256" key="1">
    <source>
        <dbReference type="ARBA" id="ARBA00022729"/>
    </source>
</evidence>
<dbReference type="InterPro" id="IPR023997">
    <property type="entry name" value="TonB-dep_OMP_SusC/RagA_CS"/>
</dbReference>
<organism evidence="3">
    <name type="scientific">gut metagenome</name>
    <dbReference type="NCBI Taxonomy" id="749906"/>
    <lineage>
        <taxon>unclassified sequences</taxon>
        <taxon>metagenomes</taxon>
        <taxon>organismal metagenomes</taxon>
    </lineage>
</organism>
<dbReference type="PROSITE" id="PS52016">
    <property type="entry name" value="TONB_DEPENDENT_REC_3"/>
    <property type="match status" value="1"/>
</dbReference>
<dbReference type="NCBIfam" id="TIGR04057">
    <property type="entry name" value="SusC_RagA_signa"/>
    <property type="match status" value="1"/>
</dbReference>
<dbReference type="PANTHER" id="PTHR30069:SF29">
    <property type="entry name" value="HEMOGLOBIN AND HEMOGLOBIN-HAPTOGLOBIN-BINDING PROTEIN 1-RELATED"/>
    <property type="match status" value="1"/>
</dbReference>
<dbReference type="AlphaFoldDB" id="J9GHF1"/>
<dbReference type="Gene3D" id="2.170.130.10">
    <property type="entry name" value="TonB-dependent receptor, plug domain"/>
    <property type="match status" value="1"/>
</dbReference>
<dbReference type="SUPFAM" id="SSF56935">
    <property type="entry name" value="Porins"/>
    <property type="match status" value="1"/>
</dbReference>
<dbReference type="InterPro" id="IPR012910">
    <property type="entry name" value="Plug_dom"/>
</dbReference>
<dbReference type="EMBL" id="AMCI01001150">
    <property type="protein sequence ID" value="EJX06474.1"/>
    <property type="molecule type" value="Genomic_DNA"/>
</dbReference>
<evidence type="ECO:0000313" key="3">
    <source>
        <dbReference type="EMBL" id="EJX06474.1"/>
    </source>
</evidence>
<protein>
    <submittedName>
        <fullName evidence="3">Secreted protein containing TonB-dependent receptor, plug domain protein</fullName>
    </submittedName>
</protein>
<evidence type="ECO:0000259" key="2">
    <source>
        <dbReference type="Pfam" id="PF07715"/>
    </source>
</evidence>
<proteinExistence type="predicted"/>
<keyword evidence="1" id="KW-0732">Signal</keyword>
<keyword evidence="3" id="KW-0675">Receptor</keyword>
<dbReference type="GO" id="GO:0044718">
    <property type="term" value="P:siderophore transmembrane transport"/>
    <property type="evidence" value="ECO:0007669"/>
    <property type="project" value="TreeGrafter"/>
</dbReference>
<sequence>MEKSIKLFIAGLLCTTLSAAQVTDSIQQYGRGISYKLKEATTAGAVVTSKALEHRTSTVSSNALFGMIPGLQVMQNAGNEWDNGATFFVRGAGTSSSTEPLILVDGFERNIDHLAVRDIESVTVLKDAASLALYGIRGANGVIYIKTKRGHIGKPVITFDYEFKMGTPIYKPEFVDGYTYAQAINEGMKNDGLAPLYSQRELDAFRNQTYPEFYPNVNW</sequence>
<feature type="non-terminal residue" evidence="3">
    <location>
        <position position="219"/>
    </location>
</feature>
<dbReference type="InterPro" id="IPR037066">
    <property type="entry name" value="Plug_dom_sf"/>
</dbReference>
<accession>J9GHF1</accession>
<name>J9GHF1_9ZZZZ</name>
<reference evidence="3" key="1">
    <citation type="journal article" date="2012" name="PLoS ONE">
        <title>Gene sets for utilization of primary and secondary nutrition supplies in the distal gut of endangered iberian lynx.</title>
        <authorList>
            <person name="Alcaide M."/>
            <person name="Messina E."/>
            <person name="Richter M."/>
            <person name="Bargiela R."/>
            <person name="Peplies J."/>
            <person name="Huws S.A."/>
            <person name="Newbold C.J."/>
            <person name="Golyshin P.N."/>
            <person name="Simon M.A."/>
            <person name="Lopez G."/>
            <person name="Yakimov M.M."/>
            <person name="Ferrer M."/>
        </authorList>
    </citation>
    <scope>NUCLEOTIDE SEQUENCE</scope>
</reference>
<dbReference type="GO" id="GO:0015344">
    <property type="term" value="F:siderophore uptake transmembrane transporter activity"/>
    <property type="evidence" value="ECO:0007669"/>
    <property type="project" value="TreeGrafter"/>
</dbReference>
<dbReference type="PANTHER" id="PTHR30069">
    <property type="entry name" value="TONB-DEPENDENT OUTER MEMBRANE RECEPTOR"/>
    <property type="match status" value="1"/>
</dbReference>
<gene>
    <name evidence="3" type="ORF">EVA_05426</name>
</gene>
<comment type="caution">
    <text evidence="3">The sequence shown here is derived from an EMBL/GenBank/DDBJ whole genome shotgun (WGS) entry which is preliminary data.</text>
</comment>
<dbReference type="InterPro" id="IPR039426">
    <property type="entry name" value="TonB-dep_rcpt-like"/>
</dbReference>